<protein>
    <submittedName>
        <fullName evidence="2">Uncharacterized protein</fullName>
    </submittedName>
</protein>
<feature type="region of interest" description="Disordered" evidence="1">
    <location>
        <begin position="113"/>
        <end position="159"/>
    </location>
</feature>
<dbReference type="AlphaFoldDB" id="F9WNB8"/>
<dbReference type="VEuPathDB" id="TriTrypDB:TvY486_0017450"/>
<name>F9WNB8_TRYVY</name>
<organism evidence="2 3">
    <name type="scientific">Trypanosoma vivax (strain Y486)</name>
    <dbReference type="NCBI Taxonomy" id="1055687"/>
    <lineage>
        <taxon>Eukaryota</taxon>
        <taxon>Discoba</taxon>
        <taxon>Euglenozoa</taxon>
        <taxon>Kinetoplastea</taxon>
        <taxon>Metakinetoplastina</taxon>
        <taxon>Trypanosomatida</taxon>
        <taxon>Trypanosomatidae</taxon>
        <taxon>Trypanosoma</taxon>
        <taxon>Duttonella</taxon>
    </lineage>
</organism>
<dbReference type="Proteomes" id="UP000009027">
    <property type="component" value="Unassembled WGS sequence"/>
</dbReference>
<accession>F9WNB8</accession>
<keyword evidence="3" id="KW-1185">Reference proteome</keyword>
<feature type="non-terminal residue" evidence="2">
    <location>
        <position position="1"/>
    </location>
</feature>
<proteinExistence type="predicted"/>
<dbReference type="EMBL" id="CAEX01002434">
    <property type="protein sequence ID" value="CCD19035.1"/>
    <property type="molecule type" value="Genomic_DNA"/>
</dbReference>
<sequence>HARRSAQRESARAPNSGFSLCNTVDEKLWLSQDAPVAAITSVDDVKPNPEHDSPSCEGSREKAMNHKDGYITTGVAATTNPVTPPDRKEVLGNAERNRVGTTTITNSVTMNAYSGANAPSPHSNSFNHSVDGDANLGKVNPPQVSAPSSNERALDSSSSSMLTMPIASLRVPCEGIEELLRRAHHILVESTATCEKVTSFRGSTLHSVAAHAHNQHMKGANVATDVSTDALFSAQISHWLRRGAEMNDCALTTVSDLQLQLTRTMQLFATHSTVSTLLGPQYSATPVVLTLPLAVSLLESLLKGNCNSGA</sequence>
<evidence type="ECO:0000313" key="2">
    <source>
        <dbReference type="EMBL" id="CCD19035.1"/>
    </source>
</evidence>
<evidence type="ECO:0000313" key="3">
    <source>
        <dbReference type="Proteomes" id="UP000009027"/>
    </source>
</evidence>
<evidence type="ECO:0000256" key="1">
    <source>
        <dbReference type="SAM" id="MobiDB-lite"/>
    </source>
</evidence>
<gene>
    <name evidence="2" type="ORF">TvY486_0017450</name>
</gene>
<feature type="compositionally biased region" description="Polar residues" evidence="1">
    <location>
        <begin position="142"/>
        <end position="159"/>
    </location>
</feature>
<reference evidence="2 3" key="1">
    <citation type="journal article" date="2012" name="Proc. Natl. Acad. Sci. U.S.A.">
        <title>Antigenic diversity is generated by distinct evolutionary mechanisms in African trypanosome species.</title>
        <authorList>
            <person name="Jackson A.P."/>
            <person name="Berry A."/>
            <person name="Aslett M."/>
            <person name="Allison H.C."/>
            <person name="Burton P."/>
            <person name="Vavrova-Anderson J."/>
            <person name="Brown R."/>
            <person name="Browne H."/>
            <person name="Corton N."/>
            <person name="Hauser H."/>
            <person name="Gamble J."/>
            <person name="Gilderthorp R."/>
            <person name="Marcello L."/>
            <person name="McQuillan J."/>
            <person name="Otto T.D."/>
            <person name="Quail M.A."/>
            <person name="Sanders M.J."/>
            <person name="van Tonder A."/>
            <person name="Ginger M.L."/>
            <person name="Field M.C."/>
            <person name="Barry J.D."/>
            <person name="Hertz-Fowler C."/>
            <person name="Berriman M."/>
        </authorList>
    </citation>
    <scope>NUCLEOTIDE SEQUENCE</scope>
    <source>
        <strain evidence="2 3">Y486</strain>
    </source>
</reference>